<evidence type="ECO:0000256" key="2">
    <source>
        <dbReference type="ARBA" id="ARBA00022723"/>
    </source>
</evidence>
<dbReference type="PROSITE" id="PS51257">
    <property type="entry name" value="PROKAR_LIPOPROTEIN"/>
    <property type="match status" value="1"/>
</dbReference>
<evidence type="ECO:0000256" key="4">
    <source>
        <dbReference type="ARBA" id="ARBA00022837"/>
    </source>
</evidence>
<keyword evidence="4" id="KW-0106">Calcium</keyword>
<name>A0AAN4W1W4_9BACT</name>
<keyword evidence="8" id="KW-1185">Reference proteome</keyword>
<accession>A0AAN4W1W4</accession>
<feature type="domain" description="Sulfatase N-terminal" evidence="6">
    <location>
        <begin position="47"/>
        <end position="356"/>
    </location>
</feature>
<evidence type="ECO:0000313" key="7">
    <source>
        <dbReference type="EMBL" id="GJM64161.1"/>
    </source>
</evidence>
<dbReference type="InterPro" id="IPR050738">
    <property type="entry name" value="Sulfatase"/>
</dbReference>
<evidence type="ECO:0000256" key="1">
    <source>
        <dbReference type="ARBA" id="ARBA00008779"/>
    </source>
</evidence>
<comment type="caution">
    <text evidence="7">The sequence shown here is derived from an EMBL/GenBank/DDBJ whole genome shotgun (WGS) entry which is preliminary data.</text>
</comment>
<sequence>MMKVFKFKWLLFLLLTACSCTQAGDLTEMEDEDAGENPEEEQVVKRPNILLVVADDLGYEVGCYGDQQARTPNIDAFAQEATLFENAFISQASCSPSRSSILTGLFPHQNGQVGLSHLGFQMNEKYLSIPTYLKGEGYATGILGKLHIEPVDAFDFDFMCGGFDTPYKGEESNFTKTPRKLITQSGKEKFEVEKFSRMVVDMVDSAASFIGSAEEKPFFLMMNILDPHRPFFNQVDGFPAQMISHGEVELYPWMKGVTNIEGRKKEIAAFLNGTQRTDEMLGRMVQKLKDDGQYDNTLIIFIGDHGAPFDRAKGSNYEAGVRVPMIVKFPDQKAPSRYVGYTSSTDIFPTILELMNKGPKMDLPGSSFVTDRADQQMAFTEWEAHLGKEIDPRRAISTPKYKLIHHLFADFLRKQKGHPDYNYYKSMTQFELYDLENDPYEKNNLYIKPQYLPVVDSLNVYIEEWRQRTNDPYLKQERQQEFMDKITGEGGA</sequence>
<evidence type="ECO:0000259" key="6">
    <source>
        <dbReference type="Pfam" id="PF00884"/>
    </source>
</evidence>
<dbReference type="Proteomes" id="UP001310022">
    <property type="component" value="Unassembled WGS sequence"/>
</dbReference>
<dbReference type="EMBL" id="BQKE01000004">
    <property type="protein sequence ID" value="GJM64161.1"/>
    <property type="molecule type" value="Genomic_DNA"/>
</dbReference>
<evidence type="ECO:0000256" key="3">
    <source>
        <dbReference type="ARBA" id="ARBA00022801"/>
    </source>
</evidence>
<organism evidence="7 8">
    <name type="scientific">Persicobacter diffluens</name>
    <dbReference type="NCBI Taxonomy" id="981"/>
    <lineage>
        <taxon>Bacteria</taxon>
        <taxon>Pseudomonadati</taxon>
        <taxon>Bacteroidota</taxon>
        <taxon>Cytophagia</taxon>
        <taxon>Cytophagales</taxon>
        <taxon>Persicobacteraceae</taxon>
        <taxon>Persicobacter</taxon>
    </lineage>
</organism>
<evidence type="ECO:0000313" key="8">
    <source>
        <dbReference type="Proteomes" id="UP001310022"/>
    </source>
</evidence>
<proteinExistence type="inferred from homology"/>
<dbReference type="GO" id="GO:0046872">
    <property type="term" value="F:metal ion binding"/>
    <property type="evidence" value="ECO:0007669"/>
    <property type="project" value="UniProtKB-KW"/>
</dbReference>
<feature type="signal peptide" evidence="5">
    <location>
        <begin position="1"/>
        <end position="23"/>
    </location>
</feature>
<dbReference type="SUPFAM" id="SSF53649">
    <property type="entry name" value="Alkaline phosphatase-like"/>
    <property type="match status" value="1"/>
</dbReference>
<keyword evidence="2" id="KW-0479">Metal-binding</keyword>
<dbReference type="GO" id="GO:0004065">
    <property type="term" value="F:arylsulfatase activity"/>
    <property type="evidence" value="ECO:0007669"/>
    <property type="project" value="TreeGrafter"/>
</dbReference>
<dbReference type="InterPro" id="IPR024607">
    <property type="entry name" value="Sulfatase_CS"/>
</dbReference>
<dbReference type="PANTHER" id="PTHR42693:SF53">
    <property type="entry name" value="ENDO-4-O-SULFATASE"/>
    <property type="match status" value="1"/>
</dbReference>
<dbReference type="InterPro" id="IPR017850">
    <property type="entry name" value="Alkaline_phosphatase_core_sf"/>
</dbReference>
<evidence type="ECO:0000256" key="5">
    <source>
        <dbReference type="SAM" id="SignalP"/>
    </source>
</evidence>
<dbReference type="Gene3D" id="3.40.720.10">
    <property type="entry name" value="Alkaline Phosphatase, subunit A"/>
    <property type="match status" value="1"/>
</dbReference>
<dbReference type="AlphaFoldDB" id="A0AAN4W1W4"/>
<gene>
    <name evidence="7" type="ORF">PEDI_47130</name>
</gene>
<comment type="similarity">
    <text evidence="1">Belongs to the sulfatase family.</text>
</comment>
<feature type="chain" id="PRO_5042846561" evidence="5">
    <location>
        <begin position="24"/>
        <end position="492"/>
    </location>
</feature>
<reference evidence="7 8" key="1">
    <citation type="submission" date="2021-12" db="EMBL/GenBank/DDBJ databases">
        <title>Genome sequencing of bacteria with rrn-lacking chromosome and rrn-plasmid.</title>
        <authorList>
            <person name="Anda M."/>
            <person name="Iwasaki W."/>
        </authorList>
    </citation>
    <scope>NUCLEOTIDE SEQUENCE [LARGE SCALE GENOMIC DNA]</scope>
    <source>
        <strain evidence="7 8">NBRC 15940</strain>
    </source>
</reference>
<dbReference type="CDD" id="cd16027">
    <property type="entry name" value="SGSH"/>
    <property type="match status" value="1"/>
</dbReference>
<dbReference type="Pfam" id="PF00884">
    <property type="entry name" value="Sulfatase"/>
    <property type="match status" value="1"/>
</dbReference>
<keyword evidence="5" id="KW-0732">Signal</keyword>
<dbReference type="RefSeq" id="WP_338239245.1">
    <property type="nucleotide sequence ID" value="NZ_BQKE01000004.1"/>
</dbReference>
<keyword evidence="3" id="KW-0378">Hydrolase</keyword>
<dbReference type="InterPro" id="IPR000917">
    <property type="entry name" value="Sulfatase_N"/>
</dbReference>
<dbReference type="PROSITE" id="PS00523">
    <property type="entry name" value="SULFATASE_1"/>
    <property type="match status" value="1"/>
</dbReference>
<protein>
    <submittedName>
        <fullName evidence="7">Heparan N-sulfatase</fullName>
    </submittedName>
</protein>
<dbReference type="PANTHER" id="PTHR42693">
    <property type="entry name" value="ARYLSULFATASE FAMILY MEMBER"/>
    <property type="match status" value="1"/>
</dbReference>